<feature type="domain" description="Cation-transporting P-type ATPase N-terminal" evidence="21">
    <location>
        <begin position="195"/>
        <end position="260"/>
    </location>
</feature>
<keyword evidence="5 16" id="KW-0812">Transmembrane</keyword>
<evidence type="ECO:0000256" key="16">
    <source>
        <dbReference type="RuleBase" id="RU361146"/>
    </source>
</evidence>
<proteinExistence type="inferred from homology"/>
<dbReference type="InterPro" id="IPR059000">
    <property type="entry name" value="ATPase_P-type_domA"/>
</dbReference>
<dbReference type="InterPro" id="IPR001757">
    <property type="entry name" value="P_typ_ATPase"/>
</dbReference>
<comment type="caution">
    <text evidence="22">The sequence shown here is derived from an EMBL/GenBank/DDBJ whole genome shotgun (WGS) entry which is preliminary data.</text>
</comment>
<evidence type="ECO:0000256" key="4">
    <source>
        <dbReference type="ARBA" id="ARBA00022568"/>
    </source>
</evidence>
<comment type="similarity">
    <text evidence="2 16">Belongs to the cation transport ATPase (P-type) (TC 3.A.3) family. Type IIB subfamily.</text>
</comment>
<evidence type="ECO:0000256" key="1">
    <source>
        <dbReference type="ARBA" id="ARBA00004127"/>
    </source>
</evidence>
<feature type="compositionally biased region" description="Low complexity" evidence="18">
    <location>
        <begin position="121"/>
        <end position="139"/>
    </location>
</feature>
<keyword evidence="6" id="KW-0479">Metal-binding</keyword>
<evidence type="ECO:0000313" key="22">
    <source>
        <dbReference type="EMBL" id="GHP09616.1"/>
    </source>
</evidence>
<evidence type="ECO:0000313" key="23">
    <source>
        <dbReference type="Proteomes" id="UP000660262"/>
    </source>
</evidence>
<protein>
    <recommendedName>
        <fullName evidence="16">Calcium-transporting ATPase</fullName>
        <ecNumber evidence="16">7.2.2.10</ecNumber>
    </recommendedName>
</protein>
<dbReference type="Gene3D" id="1.20.1110.10">
    <property type="entry name" value="Calcium-transporting ATPase, transmembrane domain"/>
    <property type="match status" value="3"/>
</dbReference>
<keyword evidence="3 16" id="KW-0813">Transport</keyword>
<feature type="compositionally biased region" description="Polar residues" evidence="18">
    <location>
        <begin position="58"/>
        <end position="71"/>
    </location>
</feature>
<dbReference type="InterPro" id="IPR036412">
    <property type="entry name" value="HAD-like_sf"/>
</dbReference>
<accession>A0A830HQ29</accession>
<evidence type="ECO:0000256" key="8">
    <source>
        <dbReference type="ARBA" id="ARBA00022837"/>
    </source>
</evidence>
<comment type="function">
    <text evidence="16">Catalyzes the hydrolysis of ATP coupled with the transport of calcium.</text>
</comment>
<feature type="transmembrane region" description="Helical" evidence="16">
    <location>
        <begin position="939"/>
        <end position="959"/>
    </location>
</feature>
<dbReference type="GO" id="GO:0005388">
    <property type="term" value="F:P-type calcium transporter activity"/>
    <property type="evidence" value="ECO:0007669"/>
    <property type="project" value="UniProtKB-EC"/>
</dbReference>
<keyword evidence="8 16" id="KW-0106">Calcium</keyword>
<dbReference type="Proteomes" id="UP000660262">
    <property type="component" value="Unassembled WGS sequence"/>
</dbReference>
<evidence type="ECO:0000256" key="12">
    <source>
        <dbReference type="ARBA" id="ARBA00022989"/>
    </source>
</evidence>
<evidence type="ECO:0000256" key="15">
    <source>
        <dbReference type="ARBA" id="ARBA00048694"/>
    </source>
</evidence>
<dbReference type="InterPro" id="IPR018303">
    <property type="entry name" value="ATPase_P-typ_P_site"/>
</dbReference>
<dbReference type="Pfam" id="PF00122">
    <property type="entry name" value="E1-E2_ATPase"/>
    <property type="match status" value="1"/>
</dbReference>
<name>A0A830HQ29_9CHLO</name>
<feature type="coiled-coil region" evidence="17">
    <location>
        <begin position="1185"/>
        <end position="1219"/>
    </location>
</feature>
<dbReference type="Pfam" id="PF00690">
    <property type="entry name" value="Cation_ATPase_N"/>
    <property type="match status" value="1"/>
</dbReference>
<dbReference type="PANTHER" id="PTHR24093">
    <property type="entry name" value="CATION TRANSPORTING ATPASE"/>
    <property type="match status" value="1"/>
</dbReference>
<dbReference type="InterPro" id="IPR004014">
    <property type="entry name" value="ATPase_P-typ_cation-transptr_N"/>
</dbReference>
<feature type="transmembrane region" description="Helical" evidence="16">
    <location>
        <begin position="1006"/>
        <end position="1028"/>
    </location>
</feature>
<gene>
    <name evidence="22" type="ORF">PPROV_000835100</name>
</gene>
<dbReference type="SUPFAM" id="SSF81660">
    <property type="entry name" value="Metal cation-transporting ATPase, ATP-binding domain N"/>
    <property type="match status" value="1"/>
</dbReference>
<keyword evidence="4 16" id="KW-0109">Calcium transport</keyword>
<comment type="subcellular location">
    <subcellularLocation>
        <location evidence="1">Endomembrane system</location>
        <topology evidence="1">Multi-pass membrane protein</topology>
    </subcellularLocation>
    <subcellularLocation>
        <location evidence="16">Membrane</location>
        <topology evidence="16">Multi-pass membrane protein</topology>
    </subcellularLocation>
</comment>
<dbReference type="GO" id="GO:0005886">
    <property type="term" value="C:plasma membrane"/>
    <property type="evidence" value="ECO:0007669"/>
    <property type="project" value="TreeGrafter"/>
</dbReference>
<dbReference type="CDD" id="cd02081">
    <property type="entry name" value="P-type_ATPase_Ca_PMCA-like"/>
    <property type="match status" value="1"/>
</dbReference>
<keyword evidence="17" id="KW-0175">Coiled coil</keyword>
<evidence type="ECO:0000259" key="19">
    <source>
        <dbReference type="Pfam" id="PF00122"/>
    </source>
</evidence>
<dbReference type="Gene3D" id="2.70.150.10">
    <property type="entry name" value="Calcium-transporting ATPase, cytoplasmic transduction domain A"/>
    <property type="match status" value="1"/>
</dbReference>
<dbReference type="Gene3D" id="3.40.1110.10">
    <property type="entry name" value="Calcium-transporting ATPase, cytoplasmic domain N"/>
    <property type="match status" value="1"/>
</dbReference>
<dbReference type="SUPFAM" id="SSF81653">
    <property type="entry name" value="Calcium ATPase, transduction domain A"/>
    <property type="match status" value="1"/>
</dbReference>
<keyword evidence="12 16" id="KW-1133">Transmembrane helix</keyword>
<evidence type="ECO:0000256" key="14">
    <source>
        <dbReference type="ARBA" id="ARBA00023136"/>
    </source>
</evidence>
<evidence type="ECO:0000256" key="3">
    <source>
        <dbReference type="ARBA" id="ARBA00022448"/>
    </source>
</evidence>
<reference evidence="22" key="1">
    <citation type="submission" date="2020-10" db="EMBL/GenBank/DDBJ databases">
        <title>Unveiling of a novel bifunctional photoreceptor, Dualchrome1, isolated from a cosmopolitan green alga.</title>
        <authorList>
            <person name="Suzuki S."/>
            <person name="Kawachi M."/>
        </authorList>
    </citation>
    <scope>NUCLEOTIDE SEQUENCE</scope>
    <source>
        <strain evidence="22">NIES 2893</strain>
    </source>
</reference>
<dbReference type="PRINTS" id="PR00120">
    <property type="entry name" value="HATPASE"/>
</dbReference>
<dbReference type="SFLD" id="SFLDG00002">
    <property type="entry name" value="C1.7:_P-type_atpase_like"/>
    <property type="match status" value="1"/>
</dbReference>
<keyword evidence="13 16" id="KW-0406">Ion transport</keyword>
<dbReference type="InterPro" id="IPR023298">
    <property type="entry name" value="ATPase_P-typ_TM_dom_sf"/>
</dbReference>
<dbReference type="GO" id="GO:0005524">
    <property type="term" value="F:ATP binding"/>
    <property type="evidence" value="ECO:0007669"/>
    <property type="project" value="UniProtKB-KW"/>
</dbReference>
<dbReference type="FunFam" id="1.20.1110.10:FF:000039">
    <property type="entry name" value="Calcium-transporting ATPase"/>
    <property type="match status" value="1"/>
</dbReference>
<comment type="caution">
    <text evidence="16">Lacks conserved residue(s) required for the propagation of feature annotation.</text>
</comment>
<dbReference type="AlphaFoldDB" id="A0A830HQ29"/>
<feature type="transmembrane region" description="Helical" evidence="16">
    <location>
        <begin position="510"/>
        <end position="535"/>
    </location>
</feature>
<feature type="transmembrane region" description="Helical" evidence="16">
    <location>
        <begin position="470"/>
        <end position="490"/>
    </location>
</feature>
<dbReference type="InterPro" id="IPR008250">
    <property type="entry name" value="ATPase_P-typ_transduc_dom_A_sf"/>
</dbReference>
<sequence>MSEASFYHGSLDDDIHGVAATFRVALVLLAASKARVLPALVHDDDELEDESKQRHVDTSSSAAETNVSSMADSGANKPEASERAKEHWKKVALVRNAARRFRIASDGDAFAGRSRRGSETPLSRKSSESSGPGGSFRRPSWVKDPAFTPDDSTTGGKQVTIKIDDHGFGLSPDKLETMLELPHGEENRAILDGLGGVTGIANLLKTDTKAGVPESAEDHAARKEVYGANTYPEQPPKQFWEYVWDACQDTTLLILVMCGVGSLPAGMLIEDPVEGWYEGAGILFACIIVVTVTAVNDYQQDLQFRDLDSRNKDIEVSVVRGGTVKKISLYDLMAGDVVTLATGDQICSDGVLIEAQELAIDESSMTGESLLVKKSHALDPFMLSGTKVADGYGKFLVTCVGTKTEWGRLMASGTDPDAVSGQIERLERQKESGEISEEQFEEQKTALEEAADDSHETPLQIRLSGLATNIGKLGLGVAILVFIVLMARFIVTVVQDGSTKDDAKTVLEIFAIAITIVVVAVPEGLPLAVTLSLAYSMKKMMNDQALVRHLKACETMGGATTICSDKTGTLTTNNMTVTRAMAGGKVLDKQNDKGKPANDVASFSKDAVALIGESLFGNAEGIVYPPDETSNGEPVITGKPTEVAILRYGVALGLIFDDVTGGLEKLKVDPFNSAKKRSGTAMKNATGAVRVHWKGASEIILGMCSKELKEDGSEQEMSEARRTEILDLIAEMAAGTLRTLCVAYTSCPSGTTFGEDDELPDSGLTLLLLVGIKDPCRPGVPEAVLRCQRAGVVVRMVTGDNVTTAKAIARECHILSDDGMAVEGAEFRKMTNAERLARFGPRLEKLQVMARSSPSDKYDLVHMLRNLGDVVGVTGDGTNDARALKEADIGLSMGIAGTQVAQKSSDIVVLDDNFASISTIIRWGRSVYSNIQKFVQFQLTVNIAALTLNFIAAIVLGHVPLNAVQLLWVNLIMDTMGALALATEPPREELMNRKPYGRTEPLISPVMWRNILVQAAFQLVVLFIYVFAGYELWGLEEVKYKMVAGDDGIMNKVKLTHHESLEQTDTRTLNSIIFNTFVFCQIFNEINARRMEELNVMDGFFANSYFVNIIVITCVCQVILVELLGAFANTVPLSWQQWLICVAVGSLAMPLAVLGKFIPIPDTSVFDRFASRAAGADTLESDEVTKMHMDRIAELEKQVDELKSRAEKAEAKVSELTKK</sequence>
<organism evidence="22 23">
    <name type="scientific">Pycnococcus provasolii</name>
    <dbReference type="NCBI Taxonomy" id="41880"/>
    <lineage>
        <taxon>Eukaryota</taxon>
        <taxon>Viridiplantae</taxon>
        <taxon>Chlorophyta</taxon>
        <taxon>Pseudoscourfieldiophyceae</taxon>
        <taxon>Pseudoscourfieldiales</taxon>
        <taxon>Pycnococcaceae</taxon>
        <taxon>Pycnococcus</taxon>
    </lineage>
</organism>
<feature type="domain" description="P-type ATPase A" evidence="19">
    <location>
        <begin position="314"/>
        <end position="411"/>
    </location>
</feature>
<dbReference type="InterPro" id="IPR006068">
    <property type="entry name" value="ATPase_P-typ_cation-transptr_C"/>
</dbReference>
<comment type="catalytic activity">
    <reaction evidence="15 16">
        <text>Ca(2+)(in) + ATP + H2O = Ca(2+)(out) + ADP + phosphate + H(+)</text>
        <dbReference type="Rhea" id="RHEA:18105"/>
        <dbReference type="ChEBI" id="CHEBI:15377"/>
        <dbReference type="ChEBI" id="CHEBI:15378"/>
        <dbReference type="ChEBI" id="CHEBI:29108"/>
        <dbReference type="ChEBI" id="CHEBI:30616"/>
        <dbReference type="ChEBI" id="CHEBI:43474"/>
        <dbReference type="ChEBI" id="CHEBI:456216"/>
        <dbReference type="EC" id="7.2.2.10"/>
    </reaction>
</comment>
<dbReference type="EMBL" id="BNJQ01000025">
    <property type="protein sequence ID" value="GHP09616.1"/>
    <property type="molecule type" value="Genomic_DNA"/>
</dbReference>
<evidence type="ECO:0000256" key="10">
    <source>
        <dbReference type="ARBA" id="ARBA00022842"/>
    </source>
</evidence>
<dbReference type="NCBIfam" id="TIGR01517">
    <property type="entry name" value="ATPase-IIB_Ca"/>
    <property type="match status" value="1"/>
</dbReference>
<dbReference type="SFLD" id="SFLDS00003">
    <property type="entry name" value="Haloacid_Dehalogenase"/>
    <property type="match status" value="1"/>
</dbReference>
<keyword evidence="11" id="KW-1278">Translocase</keyword>
<dbReference type="SUPFAM" id="SSF81665">
    <property type="entry name" value="Calcium ATPase, transmembrane domain M"/>
    <property type="match status" value="1"/>
</dbReference>
<feature type="transmembrane region" description="Helical" evidence="16">
    <location>
        <begin position="275"/>
        <end position="295"/>
    </location>
</feature>
<dbReference type="PRINTS" id="PR00119">
    <property type="entry name" value="CATATPASE"/>
</dbReference>
<evidence type="ECO:0000256" key="11">
    <source>
        <dbReference type="ARBA" id="ARBA00022967"/>
    </source>
</evidence>
<feature type="transmembrane region" description="Helical" evidence="16">
    <location>
        <begin position="1105"/>
        <end position="1129"/>
    </location>
</feature>
<dbReference type="NCBIfam" id="TIGR01494">
    <property type="entry name" value="ATPase_P-type"/>
    <property type="match status" value="2"/>
</dbReference>
<dbReference type="GO" id="GO:0046872">
    <property type="term" value="F:metal ion binding"/>
    <property type="evidence" value="ECO:0007669"/>
    <property type="project" value="UniProtKB-KW"/>
</dbReference>
<dbReference type="SUPFAM" id="SSF56784">
    <property type="entry name" value="HAD-like"/>
    <property type="match status" value="1"/>
</dbReference>
<evidence type="ECO:0000256" key="13">
    <source>
        <dbReference type="ARBA" id="ARBA00023065"/>
    </source>
</evidence>
<evidence type="ECO:0000259" key="21">
    <source>
        <dbReference type="Pfam" id="PF00690"/>
    </source>
</evidence>
<evidence type="ECO:0000256" key="2">
    <source>
        <dbReference type="ARBA" id="ARBA00006124"/>
    </source>
</evidence>
<evidence type="ECO:0000256" key="6">
    <source>
        <dbReference type="ARBA" id="ARBA00022723"/>
    </source>
</evidence>
<dbReference type="SFLD" id="SFLDF00027">
    <property type="entry name" value="p-type_atpase"/>
    <property type="match status" value="1"/>
</dbReference>
<keyword evidence="14 16" id="KW-0472">Membrane</keyword>
<keyword evidence="7 16" id="KW-0547">Nucleotide-binding</keyword>
<dbReference type="PROSITE" id="PS00154">
    <property type="entry name" value="ATPASE_E1_E2"/>
    <property type="match status" value="1"/>
</dbReference>
<feature type="region of interest" description="Disordered" evidence="18">
    <location>
        <begin position="46"/>
        <end position="87"/>
    </location>
</feature>
<feature type="domain" description="Cation-transporting P-type ATPase C-terminal" evidence="20">
    <location>
        <begin position="959"/>
        <end position="1157"/>
    </location>
</feature>
<feature type="transmembrane region" description="Helical" evidence="16">
    <location>
        <begin position="1135"/>
        <end position="1154"/>
    </location>
</feature>
<dbReference type="InterPro" id="IPR006408">
    <property type="entry name" value="P-type_ATPase_IIB"/>
</dbReference>
<evidence type="ECO:0000256" key="7">
    <source>
        <dbReference type="ARBA" id="ARBA00022741"/>
    </source>
</evidence>
<dbReference type="Pfam" id="PF00689">
    <property type="entry name" value="Cation_ATPase_C"/>
    <property type="match status" value="1"/>
</dbReference>
<evidence type="ECO:0000256" key="9">
    <source>
        <dbReference type="ARBA" id="ARBA00022840"/>
    </source>
</evidence>
<evidence type="ECO:0000256" key="18">
    <source>
        <dbReference type="SAM" id="MobiDB-lite"/>
    </source>
</evidence>
<evidence type="ECO:0000259" key="20">
    <source>
        <dbReference type="Pfam" id="PF00689"/>
    </source>
</evidence>
<dbReference type="GO" id="GO:0012505">
    <property type="term" value="C:endomembrane system"/>
    <property type="evidence" value="ECO:0007669"/>
    <property type="project" value="UniProtKB-SubCell"/>
</dbReference>
<dbReference type="PANTHER" id="PTHR24093:SF369">
    <property type="entry name" value="CALCIUM-TRANSPORTING ATPASE"/>
    <property type="match status" value="1"/>
</dbReference>
<feature type="transmembrane region" description="Helical" evidence="16">
    <location>
        <begin position="252"/>
        <end position="269"/>
    </location>
</feature>
<dbReference type="InterPro" id="IPR023299">
    <property type="entry name" value="ATPase_P-typ_cyto_dom_N"/>
</dbReference>
<dbReference type="GO" id="GO:0016887">
    <property type="term" value="F:ATP hydrolysis activity"/>
    <property type="evidence" value="ECO:0007669"/>
    <property type="project" value="InterPro"/>
</dbReference>
<evidence type="ECO:0000256" key="5">
    <source>
        <dbReference type="ARBA" id="ARBA00022692"/>
    </source>
</evidence>
<dbReference type="EC" id="7.2.2.10" evidence="16"/>
<dbReference type="InterPro" id="IPR044492">
    <property type="entry name" value="P_typ_ATPase_HD_dom"/>
</dbReference>
<keyword evidence="10" id="KW-0460">Magnesium</keyword>
<keyword evidence="9 16" id="KW-0067">ATP-binding</keyword>
<dbReference type="Pfam" id="PF13246">
    <property type="entry name" value="Cation_ATPase"/>
    <property type="match status" value="1"/>
</dbReference>
<dbReference type="OrthoDB" id="3352408at2759"/>
<evidence type="ECO:0000256" key="17">
    <source>
        <dbReference type="SAM" id="Coils"/>
    </source>
</evidence>
<feature type="region of interest" description="Disordered" evidence="18">
    <location>
        <begin position="110"/>
        <end position="158"/>
    </location>
</feature>
<keyword evidence="23" id="KW-1185">Reference proteome</keyword>